<accession>A0A1P8Q052</accession>
<dbReference type="EMBL" id="CP019323">
    <property type="protein sequence ID" value="APX71248.1"/>
    <property type="molecule type" value="Genomic_DNA"/>
</dbReference>
<keyword evidence="3" id="KW-0804">Transcription</keyword>
<dbReference type="AlphaFoldDB" id="A0A1P8Q052"/>
<gene>
    <name evidence="5" type="ORF">BTM29_01185</name>
</gene>
<keyword evidence="1" id="KW-0805">Transcription regulation</keyword>
<proteinExistence type="predicted"/>
<keyword evidence="6" id="KW-1185">Reference proteome</keyword>
<evidence type="ECO:0000313" key="6">
    <source>
        <dbReference type="Proteomes" id="UP000187499"/>
    </source>
</evidence>
<reference evidence="6" key="1">
    <citation type="submission" date="2016-12" db="EMBL/GenBank/DDBJ databases">
        <authorList>
            <person name="Jung M.Y."/>
            <person name="Lee S.H."/>
        </authorList>
    </citation>
    <scope>NUCLEOTIDE SEQUENCE [LARGE SCALE GENOMIC DNA]</scope>
    <source>
        <strain evidence="6">WiKim39</strain>
    </source>
</reference>
<dbReference type="GO" id="GO:0003700">
    <property type="term" value="F:DNA-binding transcription factor activity"/>
    <property type="evidence" value="ECO:0007669"/>
    <property type="project" value="InterPro"/>
</dbReference>
<dbReference type="PRINTS" id="PR00598">
    <property type="entry name" value="HTHMARR"/>
</dbReference>
<dbReference type="Proteomes" id="UP000187499">
    <property type="component" value="Chromosome"/>
</dbReference>
<dbReference type="PANTHER" id="PTHR42756">
    <property type="entry name" value="TRANSCRIPTIONAL REGULATOR, MARR"/>
    <property type="match status" value="1"/>
</dbReference>
<evidence type="ECO:0000256" key="1">
    <source>
        <dbReference type="ARBA" id="ARBA00023015"/>
    </source>
</evidence>
<dbReference type="OrthoDB" id="2389730at2"/>
<dbReference type="PROSITE" id="PS50995">
    <property type="entry name" value="HTH_MARR_2"/>
    <property type="match status" value="1"/>
</dbReference>
<dbReference type="SMART" id="SM00347">
    <property type="entry name" value="HTH_MARR"/>
    <property type="match status" value="1"/>
</dbReference>
<dbReference type="InterPro" id="IPR036388">
    <property type="entry name" value="WH-like_DNA-bd_sf"/>
</dbReference>
<sequence>MDDYDLIGFAVRFMMQRKRILSVFLKGRNLNLADCIILMLSIKHPEYNQEKIGEVTLFDGAIIARSLKKLENQDLVTRKVDKSNRRRKIVQITETGKEFGNKLMAAFKDSNETIYSGITEDELEQLDVILAKVYTNLDKVKIPDSNK</sequence>
<dbReference type="InterPro" id="IPR036390">
    <property type="entry name" value="WH_DNA-bd_sf"/>
</dbReference>
<evidence type="ECO:0000256" key="2">
    <source>
        <dbReference type="ARBA" id="ARBA00023125"/>
    </source>
</evidence>
<dbReference type="STRING" id="1847728.BTM29_01185"/>
<dbReference type="SUPFAM" id="SSF46785">
    <property type="entry name" value="Winged helix' DNA-binding domain"/>
    <property type="match status" value="1"/>
</dbReference>
<evidence type="ECO:0000256" key="3">
    <source>
        <dbReference type="ARBA" id="ARBA00023163"/>
    </source>
</evidence>
<dbReference type="Gene3D" id="1.10.10.10">
    <property type="entry name" value="Winged helix-like DNA-binding domain superfamily/Winged helix DNA-binding domain"/>
    <property type="match status" value="1"/>
</dbReference>
<dbReference type="PANTHER" id="PTHR42756:SF1">
    <property type="entry name" value="TRANSCRIPTIONAL REPRESSOR OF EMRAB OPERON"/>
    <property type="match status" value="1"/>
</dbReference>
<dbReference type="RefSeq" id="WP_076613752.1">
    <property type="nucleotide sequence ID" value="NZ_CP019323.1"/>
</dbReference>
<protein>
    <recommendedName>
        <fullName evidence="4">HTH marR-type domain-containing protein</fullName>
    </recommendedName>
</protein>
<dbReference type="GO" id="GO:0003677">
    <property type="term" value="F:DNA binding"/>
    <property type="evidence" value="ECO:0007669"/>
    <property type="project" value="UniProtKB-KW"/>
</dbReference>
<evidence type="ECO:0000259" key="4">
    <source>
        <dbReference type="PROSITE" id="PS50995"/>
    </source>
</evidence>
<evidence type="ECO:0000313" key="5">
    <source>
        <dbReference type="EMBL" id="APX71248.1"/>
    </source>
</evidence>
<feature type="domain" description="HTH marR-type" evidence="4">
    <location>
        <begin position="1"/>
        <end position="135"/>
    </location>
</feature>
<dbReference type="Pfam" id="PF13463">
    <property type="entry name" value="HTH_27"/>
    <property type="match status" value="1"/>
</dbReference>
<name>A0A1P8Q052_9LACO</name>
<dbReference type="InterPro" id="IPR000835">
    <property type="entry name" value="HTH_MarR-typ"/>
</dbReference>
<organism evidence="5 6">
    <name type="scientific">Companilactobacillus allii</name>
    <dbReference type="NCBI Taxonomy" id="1847728"/>
    <lineage>
        <taxon>Bacteria</taxon>
        <taxon>Bacillati</taxon>
        <taxon>Bacillota</taxon>
        <taxon>Bacilli</taxon>
        <taxon>Lactobacillales</taxon>
        <taxon>Lactobacillaceae</taxon>
        <taxon>Companilactobacillus</taxon>
    </lineage>
</organism>
<dbReference type="KEGG" id="lalw:BTM29_01185"/>
<keyword evidence="2" id="KW-0238">DNA-binding</keyword>